<dbReference type="RefSeq" id="WP_129598935.1">
    <property type="nucleotide sequence ID" value="NZ_SBLB01000001.1"/>
</dbReference>
<dbReference type="EMBL" id="SBLB01000001">
    <property type="protein sequence ID" value="RYC70704.1"/>
    <property type="molecule type" value="Genomic_DNA"/>
</dbReference>
<comment type="caution">
    <text evidence="1">The sequence shown here is derived from an EMBL/GenBank/DDBJ whole genome shotgun (WGS) entry which is preliminary data.</text>
</comment>
<name>A0A4Q2UMT0_9BACT</name>
<dbReference type="AlphaFoldDB" id="A0A4Q2UMT0"/>
<dbReference type="Proteomes" id="UP000290407">
    <property type="component" value="Unassembled WGS sequence"/>
</dbReference>
<evidence type="ECO:0000313" key="2">
    <source>
        <dbReference type="Proteomes" id="UP000290407"/>
    </source>
</evidence>
<proteinExistence type="predicted"/>
<accession>A0A4Q2UMT0</accession>
<evidence type="ECO:0000313" key="1">
    <source>
        <dbReference type="EMBL" id="RYC70704.1"/>
    </source>
</evidence>
<sequence>MLYLLAAKLDPDTKLSTLTRKQMRDHVGGKPADLSTAIKSLLYAELVAYGPRPHTYWLSPRAFLPVSILTTS</sequence>
<keyword evidence="2" id="KW-1185">Reference proteome</keyword>
<reference evidence="1 2" key="1">
    <citation type="submission" date="2019-01" db="EMBL/GenBank/DDBJ databases">
        <title>Spirosoma flava sp. nov., a propanil-degrading bacterium isolated from herbicide-contaminated soil.</title>
        <authorList>
            <person name="Zhang L."/>
            <person name="Jiang J.-D."/>
        </authorList>
    </citation>
    <scope>NUCLEOTIDE SEQUENCE [LARGE SCALE GENOMIC DNA]</scope>
    <source>
        <strain evidence="1 2">TY50</strain>
    </source>
</reference>
<gene>
    <name evidence="1" type="ORF">EQG79_00700</name>
</gene>
<organism evidence="1 2">
    <name type="scientific">Spirosoma sordidisoli</name>
    <dbReference type="NCBI Taxonomy" id="2502893"/>
    <lineage>
        <taxon>Bacteria</taxon>
        <taxon>Pseudomonadati</taxon>
        <taxon>Bacteroidota</taxon>
        <taxon>Cytophagia</taxon>
        <taxon>Cytophagales</taxon>
        <taxon>Cytophagaceae</taxon>
        <taxon>Spirosoma</taxon>
    </lineage>
</organism>
<protein>
    <submittedName>
        <fullName evidence="1">Uncharacterized protein</fullName>
    </submittedName>
</protein>